<name>A0A0M3JBI6_ANISI</name>
<sequence>LDEVVETLRQRRSLSLCKYLTEDGEMIGDYNLMMAPLYQWCERMRRRTQHPEPESDTSMWGQLGSCASSQQRHRNPSYDYTIGIPNPLLCFYR</sequence>
<proteinExistence type="predicted"/>
<dbReference type="WBParaSite" id="ASIM_0000496201-mRNA-1">
    <property type="protein sequence ID" value="ASIM_0000496201-mRNA-1"/>
    <property type="gene ID" value="ASIM_0000496201"/>
</dbReference>
<feature type="region of interest" description="Disordered" evidence="1">
    <location>
        <begin position="49"/>
        <end position="74"/>
    </location>
</feature>
<organism evidence="2">
    <name type="scientific">Anisakis simplex</name>
    <name type="common">Herring worm</name>
    <dbReference type="NCBI Taxonomy" id="6269"/>
    <lineage>
        <taxon>Eukaryota</taxon>
        <taxon>Metazoa</taxon>
        <taxon>Ecdysozoa</taxon>
        <taxon>Nematoda</taxon>
        <taxon>Chromadorea</taxon>
        <taxon>Rhabditida</taxon>
        <taxon>Spirurina</taxon>
        <taxon>Ascaridomorpha</taxon>
        <taxon>Ascaridoidea</taxon>
        <taxon>Anisakidae</taxon>
        <taxon>Anisakis</taxon>
        <taxon>Anisakis simplex complex</taxon>
    </lineage>
</organism>
<protein>
    <submittedName>
        <fullName evidence="2">HA domain-containing protein</fullName>
    </submittedName>
</protein>
<accession>A0A0M3JBI6</accession>
<reference evidence="2" key="1">
    <citation type="submission" date="2017-02" db="UniProtKB">
        <authorList>
            <consortium name="WormBaseParasite"/>
        </authorList>
    </citation>
    <scope>IDENTIFICATION</scope>
</reference>
<evidence type="ECO:0000313" key="2">
    <source>
        <dbReference type="WBParaSite" id="ASIM_0000496201-mRNA-1"/>
    </source>
</evidence>
<dbReference type="AlphaFoldDB" id="A0A0M3JBI6"/>
<feature type="compositionally biased region" description="Polar residues" evidence="1">
    <location>
        <begin position="56"/>
        <end position="70"/>
    </location>
</feature>
<evidence type="ECO:0000256" key="1">
    <source>
        <dbReference type="SAM" id="MobiDB-lite"/>
    </source>
</evidence>